<evidence type="ECO:0000313" key="3">
    <source>
        <dbReference type="Proteomes" id="UP000594800"/>
    </source>
</evidence>
<accession>A0A7S9LT01</accession>
<keyword evidence="3" id="KW-1185">Reference proteome</keyword>
<protein>
    <recommendedName>
        <fullName evidence="1">PIN domain-containing protein</fullName>
    </recommendedName>
</protein>
<dbReference type="AlphaFoldDB" id="A0A7S9LT01"/>
<dbReference type="KEGG" id="poz:I0K15_02905"/>
<dbReference type="EMBL" id="CP064942">
    <property type="protein sequence ID" value="QPH54744.1"/>
    <property type="molecule type" value="Genomic_DNA"/>
</dbReference>
<name>A0A7S9LT01_9RHOB</name>
<dbReference type="RefSeq" id="WP_196103949.1">
    <property type="nucleotide sequence ID" value="NZ_CP064942.1"/>
</dbReference>
<evidence type="ECO:0000313" key="2">
    <source>
        <dbReference type="EMBL" id="QPH54744.1"/>
    </source>
</evidence>
<gene>
    <name evidence="2" type="ORF">I0K15_02905</name>
</gene>
<dbReference type="Pfam" id="PF20698">
    <property type="entry name" value="PIN-TPR-GreABC"/>
    <property type="match status" value="1"/>
</dbReference>
<dbReference type="Proteomes" id="UP000594800">
    <property type="component" value="Chromosome"/>
</dbReference>
<dbReference type="InterPro" id="IPR048987">
    <property type="entry name" value="PIN-TPR-GreABC"/>
</dbReference>
<proteinExistence type="predicted"/>
<reference evidence="2 3" key="1">
    <citation type="submission" date="2020-11" db="EMBL/GenBank/DDBJ databases">
        <title>Description of Pontivivens ytuae sp. nov. isolated from deep sea sediment of Mariana Trench.</title>
        <authorList>
            <person name="Wang Z."/>
            <person name="Sun Q.-L."/>
            <person name="Xu X.-D."/>
            <person name="Tang Y.-Z."/>
            <person name="Zhang J."/>
        </authorList>
    </citation>
    <scope>NUCLEOTIDE SEQUENCE [LARGE SCALE GENOMIC DNA]</scope>
    <source>
        <strain evidence="2 3">MT2928</strain>
    </source>
</reference>
<evidence type="ECO:0000259" key="1">
    <source>
        <dbReference type="Pfam" id="PF20698"/>
    </source>
</evidence>
<sequence length="468" mass="51469">MQFVIDSESENLPSHLAEDHQIVARTLGLQVGDEFETESGPSRFRWRVEEVKSKYLHLFHDLSRSIQDRFPENGSFYTLTIVDNDLTPILESVKARRAQIDRVEKLYRENSMPLAAVASAGGGDAIDFALHLAQSGQQVFSATGMAQDARVEIVHAARAEEKGVVLDTYTAWVLSKLGLLSATAQAFQRVIAPASLLDEIAVKIEDLGNHEDGRLTASAEDDELVPIHHSAEVIEAQAADLTDVVADIRKNASVLGIEAPVDISAELRQLPEFLGTQFDTLSVARREGATVLSADLRLRQVAAGVMETEAFGLDALLEHLRNRRLITDEDRAEALLTLAALRHSYIELTAPMLLKMLEIDDSDGLMRFVQVADYFGRAGGDVRSHVKTAAAFASLAFARGRLRQKASKATGQILTNLIRFEDIQLKDILNLFARLADDPEVTNYVAGWLRGHFLMGVYEAQVEAASGQ</sequence>
<organism evidence="2 3">
    <name type="scientific">Pontivivens ytuae</name>
    <dbReference type="NCBI Taxonomy" id="2789856"/>
    <lineage>
        <taxon>Bacteria</taxon>
        <taxon>Pseudomonadati</taxon>
        <taxon>Pseudomonadota</taxon>
        <taxon>Alphaproteobacteria</taxon>
        <taxon>Rhodobacterales</taxon>
        <taxon>Paracoccaceae</taxon>
        <taxon>Pontivivens</taxon>
    </lineage>
</organism>
<feature type="domain" description="PIN" evidence="1">
    <location>
        <begin position="165"/>
        <end position="303"/>
    </location>
</feature>